<evidence type="ECO:0000313" key="1">
    <source>
        <dbReference type="EMBL" id="WOB07692.1"/>
    </source>
</evidence>
<dbReference type="InterPro" id="IPR052924">
    <property type="entry name" value="OsmC/Ohr_hydroprdx_reductase"/>
</dbReference>
<keyword evidence="1" id="KW-0560">Oxidoreductase</keyword>
<accession>A0ABZ0CXJ7</accession>
<dbReference type="Pfam" id="PF02566">
    <property type="entry name" value="OsmC"/>
    <property type="match status" value="1"/>
</dbReference>
<gene>
    <name evidence="1" type="ORF">RXV79_22610</name>
</gene>
<dbReference type="GO" id="GO:0004601">
    <property type="term" value="F:peroxidase activity"/>
    <property type="evidence" value="ECO:0007669"/>
    <property type="project" value="UniProtKB-KW"/>
</dbReference>
<dbReference type="InterPro" id="IPR036102">
    <property type="entry name" value="OsmC/Ohrsf"/>
</dbReference>
<dbReference type="InterPro" id="IPR015946">
    <property type="entry name" value="KH_dom-like_a/b"/>
</dbReference>
<evidence type="ECO:0000313" key="2">
    <source>
        <dbReference type="Proteomes" id="UP001303946"/>
    </source>
</evidence>
<dbReference type="PANTHER" id="PTHR35368:SF1">
    <property type="entry name" value="HYDROPEROXIDE REDUCTASE"/>
    <property type="match status" value="1"/>
</dbReference>
<organism evidence="1 2">
    <name type="scientific">Piscinibacter gummiphilus</name>
    <dbReference type="NCBI Taxonomy" id="946333"/>
    <lineage>
        <taxon>Bacteria</taxon>
        <taxon>Pseudomonadati</taxon>
        <taxon>Pseudomonadota</taxon>
        <taxon>Betaproteobacteria</taxon>
        <taxon>Burkholderiales</taxon>
        <taxon>Sphaerotilaceae</taxon>
        <taxon>Piscinibacter</taxon>
    </lineage>
</organism>
<dbReference type="PANTHER" id="PTHR35368">
    <property type="entry name" value="HYDROPEROXIDE REDUCTASE"/>
    <property type="match status" value="1"/>
</dbReference>
<proteinExistence type="predicted"/>
<reference evidence="1 2" key="1">
    <citation type="submission" date="2023-10" db="EMBL/GenBank/DDBJ databases">
        <title>Bacteria for the degradation of biodegradable plastic PBAT(Polybutylene adipate terephthalate).</title>
        <authorList>
            <person name="Weon H.-Y."/>
            <person name="Yeon J."/>
        </authorList>
    </citation>
    <scope>NUCLEOTIDE SEQUENCE [LARGE SCALE GENOMIC DNA]</scope>
    <source>
        <strain evidence="1 2">SBD 7-3</strain>
    </source>
</reference>
<dbReference type="Gene3D" id="3.30.300.20">
    <property type="match status" value="1"/>
</dbReference>
<sequence>MTPEPIREALGGVIRHFEQHPELGPTTDSTAVATWQGGLRFETAGPNGATLVSEMPKAVGGGGGAPTPGWLLRAALANCNASMIALRAAQSGIALTRLEVTVDSDSNDRGMLGLADDMPPGPLAVRVKVRLAAEGASAAQLRELVDWAERHSPVADALRRVVPLSTAVEIG</sequence>
<dbReference type="Proteomes" id="UP001303946">
    <property type="component" value="Chromosome"/>
</dbReference>
<dbReference type="SUPFAM" id="SSF82784">
    <property type="entry name" value="OsmC-like"/>
    <property type="match status" value="1"/>
</dbReference>
<dbReference type="InterPro" id="IPR003718">
    <property type="entry name" value="OsmC/Ohr_fam"/>
</dbReference>
<dbReference type="EC" id="1.11.1.-" evidence="1"/>
<name>A0ABZ0CXJ7_9BURK</name>
<keyword evidence="1" id="KW-0575">Peroxidase</keyword>
<dbReference type="EMBL" id="CP136336">
    <property type="protein sequence ID" value="WOB07692.1"/>
    <property type="molecule type" value="Genomic_DNA"/>
</dbReference>
<keyword evidence="2" id="KW-1185">Reference proteome</keyword>
<dbReference type="RefSeq" id="WP_316700347.1">
    <property type="nucleotide sequence ID" value="NZ_CP136336.1"/>
</dbReference>
<protein>
    <submittedName>
        <fullName evidence="1">OsmC family protein</fullName>
        <ecNumber evidence="1">1.11.1.-</ecNumber>
    </submittedName>
</protein>